<comment type="caution">
    <text evidence="2">The sequence shown here is derived from an EMBL/GenBank/DDBJ whole genome shotgun (WGS) entry which is preliminary data.</text>
</comment>
<evidence type="ECO:0000313" key="3">
    <source>
        <dbReference type="Proteomes" id="UP000005808"/>
    </source>
</evidence>
<reference evidence="2 3" key="1">
    <citation type="journal article" date="2012" name="J. Bacteriol.">
        <title>De Novo Genome Project of Cupriavidus basilensis OR16.</title>
        <authorList>
            <person name="Cserhati M."/>
            <person name="Kriszt B."/>
            <person name="Szoboszlay S."/>
            <person name="Toth A."/>
            <person name="Szabo I."/>
            <person name="Tancsics A."/>
            <person name="Nagy I."/>
            <person name="Horvath B."/>
            <person name="Nagy I."/>
            <person name="Kukolya J."/>
        </authorList>
    </citation>
    <scope>NUCLEOTIDE SEQUENCE [LARGE SCALE GENOMIC DNA]</scope>
    <source>
        <strain evidence="2 3">OR16</strain>
    </source>
</reference>
<sequence length="124" mass="13566">MESNQLSSDARKVATRNGDRIDTVLNYMGQGVVIAFLLLPEFAHAQAAGGLGAGVTQFLKQIINLLIFEWGYYIAIAALVIQGYRWWTGHISLLDLGKWGFGLFLVFFAPNIVSQFRSGASGVV</sequence>
<dbReference type="InterPro" id="IPR007039">
    <property type="entry name" value="TrbC/VirB2"/>
</dbReference>
<feature type="transmembrane region" description="Helical" evidence="1">
    <location>
        <begin position="96"/>
        <end position="113"/>
    </location>
</feature>
<keyword evidence="1" id="KW-0812">Transmembrane</keyword>
<gene>
    <name evidence="2" type="ORF">OR16_04252</name>
</gene>
<dbReference type="OrthoDB" id="9131446at2"/>
<proteinExistence type="predicted"/>
<dbReference type="PATRIC" id="fig|1127483.3.peg.848"/>
<name>H1RZU4_9BURK</name>
<feature type="transmembrane region" description="Helical" evidence="1">
    <location>
        <begin position="32"/>
        <end position="55"/>
    </location>
</feature>
<dbReference type="EMBL" id="AHJE01000012">
    <property type="protein sequence ID" value="EHP44160.1"/>
    <property type="molecule type" value="Genomic_DNA"/>
</dbReference>
<accession>H1RZU4</accession>
<organism evidence="2 3">
    <name type="scientific">Cupriavidus basilensis OR16</name>
    <dbReference type="NCBI Taxonomy" id="1127483"/>
    <lineage>
        <taxon>Bacteria</taxon>
        <taxon>Pseudomonadati</taxon>
        <taxon>Pseudomonadota</taxon>
        <taxon>Betaproteobacteria</taxon>
        <taxon>Burkholderiales</taxon>
        <taxon>Burkholderiaceae</taxon>
        <taxon>Cupriavidus</taxon>
    </lineage>
</organism>
<keyword evidence="1" id="KW-1133">Transmembrane helix</keyword>
<dbReference type="RefSeq" id="WP_006156656.1">
    <property type="nucleotide sequence ID" value="NZ_AHJE01000012.1"/>
</dbReference>
<feature type="transmembrane region" description="Helical" evidence="1">
    <location>
        <begin position="62"/>
        <end position="84"/>
    </location>
</feature>
<dbReference type="Proteomes" id="UP000005808">
    <property type="component" value="Unassembled WGS sequence"/>
</dbReference>
<evidence type="ECO:0000313" key="2">
    <source>
        <dbReference type="EMBL" id="EHP44160.1"/>
    </source>
</evidence>
<evidence type="ECO:0000256" key="1">
    <source>
        <dbReference type="SAM" id="Phobius"/>
    </source>
</evidence>
<keyword evidence="1" id="KW-0472">Membrane</keyword>
<protein>
    <submittedName>
        <fullName evidence="2">Type IV secretion system protein VirB2</fullName>
    </submittedName>
</protein>
<dbReference type="AlphaFoldDB" id="H1RZU4"/>
<dbReference type="Pfam" id="PF04956">
    <property type="entry name" value="TrbC"/>
    <property type="match status" value="1"/>
</dbReference>